<dbReference type="EMBL" id="JABEMD010000017">
    <property type="protein sequence ID" value="NNH11646.1"/>
    <property type="molecule type" value="Genomic_DNA"/>
</dbReference>
<dbReference type="GO" id="GO:0016740">
    <property type="term" value="F:transferase activity"/>
    <property type="evidence" value="ECO:0007669"/>
    <property type="project" value="UniProtKB-KW"/>
</dbReference>
<dbReference type="RefSeq" id="WP_053823596.1">
    <property type="nucleotide sequence ID" value="NZ_BAAAEB010000001.1"/>
</dbReference>
<proteinExistence type="predicted"/>
<dbReference type="Gene3D" id="3.30.1540.10">
    <property type="entry name" value="formyl-coa transferase, domain 3"/>
    <property type="match status" value="1"/>
</dbReference>
<reference evidence="1 2" key="1">
    <citation type="submission" date="2020-05" db="EMBL/GenBank/DDBJ databases">
        <title>MicrobeNet Type strains.</title>
        <authorList>
            <person name="Nicholson A.C."/>
        </authorList>
    </citation>
    <scope>NUCLEOTIDE SEQUENCE [LARGE SCALE GENOMIC DNA]</scope>
    <source>
        <strain evidence="1 2">ATCC 700815</strain>
    </source>
</reference>
<keyword evidence="1" id="KW-0808">Transferase</keyword>
<comment type="caution">
    <text evidence="1">The sequence shown here is derived from an EMBL/GenBank/DDBJ whole genome shotgun (WGS) entry which is preliminary data.</text>
</comment>
<evidence type="ECO:0000313" key="2">
    <source>
        <dbReference type="Proteomes" id="UP000542973"/>
    </source>
</evidence>
<dbReference type="AlphaFoldDB" id="A0A849BB52"/>
<accession>A0A849BB52</accession>
<gene>
    <name evidence="1" type="ORF">HLB16_12225</name>
</gene>
<name>A0A849BB52_9BURK</name>
<dbReference type="InterPro" id="IPR044855">
    <property type="entry name" value="CoA-Trfase_III_dom3_sf"/>
</dbReference>
<sequence>MRSSKPLTAPSTKPDWSCLKDVRIIDLSQLLPGPHATLQLQQLGAEVIKVERPGVGDTSRTLSASVFAQFNRGKRSVALDLQHADGRAAFLELVRDADAVVEGFRPGVMQRLGLDYAELAKANPAIVLCSISGFGQTGPYAEHAGHDLNYLALAGYWAAPVQVRDKVARPRVRVSDYAASSYAALALTVAILSARQHGRGQHLDVSIHDAMLSWTAHGAWAARQHADTPLRSPTVMPENDLFETRDGRHLALGILENKFWLNLCDALGDKFPSLKDPRFVERAGRQRHKVEVNALLAQIFVSRTLAQWLDLLAGVDLPISPVLNAEELLQDSHVQARGTIRAVSDPDQDRIAVRFPVRFSLGLPDGDDHVPALGEHRPSWTD</sequence>
<dbReference type="InterPro" id="IPR003673">
    <property type="entry name" value="CoA-Trfase_fam_III"/>
</dbReference>
<dbReference type="PANTHER" id="PTHR48228">
    <property type="entry name" value="SUCCINYL-COA--D-CITRAMALATE COA-TRANSFERASE"/>
    <property type="match status" value="1"/>
</dbReference>
<dbReference type="InterPro" id="IPR050509">
    <property type="entry name" value="CoA-transferase_III"/>
</dbReference>
<dbReference type="Pfam" id="PF02515">
    <property type="entry name" value="CoA_transf_3"/>
    <property type="match status" value="1"/>
</dbReference>
<dbReference type="SUPFAM" id="SSF89796">
    <property type="entry name" value="CoA-transferase family III (CaiB/BaiF)"/>
    <property type="match status" value="1"/>
</dbReference>
<dbReference type="Gene3D" id="3.40.50.10540">
    <property type="entry name" value="Crotonobetainyl-coa:carnitine coa-transferase, domain 1"/>
    <property type="match status" value="1"/>
</dbReference>
<dbReference type="Proteomes" id="UP000542973">
    <property type="component" value="Unassembled WGS sequence"/>
</dbReference>
<organism evidence="1 2">
    <name type="scientific">Cupriavidus gilardii</name>
    <dbReference type="NCBI Taxonomy" id="82541"/>
    <lineage>
        <taxon>Bacteria</taxon>
        <taxon>Pseudomonadati</taxon>
        <taxon>Pseudomonadota</taxon>
        <taxon>Betaproteobacteria</taxon>
        <taxon>Burkholderiales</taxon>
        <taxon>Burkholderiaceae</taxon>
        <taxon>Cupriavidus</taxon>
    </lineage>
</organism>
<protein>
    <submittedName>
        <fullName evidence="1">CoA transferase</fullName>
    </submittedName>
</protein>
<evidence type="ECO:0000313" key="1">
    <source>
        <dbReference type="EMBL" id="NNH11646.1"/>
    </source>
</evidence>
<dbReference type="PANTHER" id="PTHR48228:SF5">
    <property type="entry name" value="ALPHA-METHYLACYL-COA RACEMASE"/>
    <property type="match status" value="1"/>
</dbReference>
<dbReference type="InterPro" id="IPR023606">
    <property type="entry name" value="CoA-Trfase_III_dom_1_sf"/>
</dbReference>